<dbReference type="Pfam" id="PF00483">
    <property type="entry name" value="NTP_transferase"/>
    <property type="match status" value="1"/>
</dbReference>
<evidence type="ECO:0000256" key="4">
    <source>
        <dbReference type="ARBA" id="ARBA00022695"/>
    </source>
</evidence>
<feature type="domain" description="Nucleotidyl transferase" evidence="9">
    <location>
        <begin position="11"/>
        <end position="278"/>
    </location>
</feature>
<gene>
    <name evidence="10" type="ORF">BRCON_1687</name>
</gene>
<comment type="similarity">
    <text evidence="1">Belongs to the bacterial/plant glucose-1-phosphate adenylyltransferase family.</text>
</comment>
<reference evidence="10 11" key="1">
    <citation type="submission" date="2018-05" db="EMBL/GenBank/DDBJ databases">
        <title>A metagenomic window into the 2 km-deep terrestrial subsurface aquifer revealed taxonomically and functionally diverse microbial community comprising novel uncultured bacterial lineages.</title>
        <authorList>
            <person name="Kadnikov V.V."/>
            <person name="Mardanov A.V."/>
            <person name="Beletsky A.V."/>
            <person name="Banks D."/>
            <person name="Pimenov N.V."/>
            <person name="Frank Y.A."/>
            <person name="Karnachuk O.V."/>
            <person name="Ravin N.V."/>
        </authorList>
    </citation>
    <scope>NUCLEOTIDE SEQUENCE [LARGE SCALE GENOMIC DNA]</scope>
    <source>
        <strain evidence="10">BY</strain>
    </source>
</reference>
<dbReference type="Gene3D" id="3.90.550.10">
    <property type="entry name" value="Spore Coat Polysaccharide Biosynthesis Protein SpsA, Chain A"/>
    <property type="match status" value="1"/>
</dbReference>
<dbReference type="SUPFAM" id="SSF53448">
    <property type="entry name" value="Nucleotide-diphospho-sugar transferases"/>
    <property type="match status" value="1"/>
</dbReference>
<keyword evidence="4 10" id="KW-0548">Nucleotidyltransferase</keyword>
<keyword evidence="5" id="KW-0547">Nucleotide-binding</keyword>
<dbReference type="PROSITE" id="PS00808">
    <property type="entry name" value="ADP_GLC_PYROPHOSPH_1"/>
    <property type="match status" value="1"/>
</dbReference>
<dbReference type="GO" id="GO:0008878">
    <property type="term" value="F:glucose-1-phosphate adenylyltransferase activity"/>
    <property type="evidence" value="ECO:0007669"/>
    <property type="project" value="UniProtKB-UniRule"/>
</dbReference>
<dbReference type="NCBIfam" id="TIGR02091">
    <property type="entry name" value="glgC"/>
    <property type="match status" value="1"/>
</dbReference>
<protein>
    <recommendedName>
        <fullName evidence="8">Glucose-1-phosphate adenylyltransferase</fullName>
        <ecNumber evidence="8">2.7.7.27</ecNumber>
    </recommendedName>
</protein>
<evidence type="ECO:0000256" key="5">
    <source>
        <dbReference type="ARBA" id="ARBA00022741"/>
    </source>
</evidence>
<keyword evidence="2" id="KW-0321">Glycogen metabolism</keyword>
<dbReference type="InterPro" id="IPR005835">
    <property type="entry name" value="NTP_transferase_dom"/>
</dbReference>
<evidence type="ECO:0000256" key="2">
    <source>
        <dbReference type="ARBA" id="ARBA00022600"/>
    </source>
</evidence>
<dbReference type="InterPro" id="IPR011004">
    <property type="entry name" value="Trimer_LpxA-like_sf"/>
</dbReference>
<sequence length="427" mass="47522">MPSKSFAHVTAVVLGGGRGTRLDPLTRYRSKPAVPLAGKYRLIDVAISNCINSGIRKIYVLTQFNSASLNRHISRTYQFDAFSQGFVEILAAEQTIETEKWYQGTADAVRRQLRHIVDKEVTHFLILSGDALYRQDFQAMIEEHLADDAEITISCKLVGEAEAPSLGILGINEKREIIWFREKPAPEELPRLRVPEGAVATLGLSSPDRCFLASMGTYLFRKDVLLKVLAENPAHDFGKQIIPGALGQYRVTAHLFDGYWEDIGTIRSFFRANLDLLSENPPFDFYDPERPIFSHARLLPCSWIVDSHIERTMVAEGCIIRNAQIRHSVIGIRSVIREGSVVENTVMMGADDLLPRASLNTDEMPSFGIGPHCVIRNAIIDKNASIGANSRIVNEQGLQRADGEFYAIRDGIVVIPKNAVVPPNTVI</sequence>
<dbReference type="PANTHER" id="PTHR43523">
    <property type="entry name" value="GLUCOSE-1-PHOSPHATE ADENYLYLTRANSFERASE-RELATED"/>
    <property type="match status" value="1"/>
</dbReference>
<evidence type="ECO:0000313" key="11">
    <source>
        <dbReference type="Proteomes" id="UP000262583"/>
    </source>
</evidence>
<dbReference type="Pfam" id="PF25247">
    <property type="entry name" value="LbH_GLGC"/>
    <property type="match status" value="1"/>
</dbReference>
<dbReference type="GO" id="GO:0005978">
    <property type="term" value="P:glycogen biosynthetic process"/>
    <property type="evidence" value="ECO:0007669"/>
    <property type="project" value="UniProtKB-UniRule"/>
</dbReference>
<accession>A0A2Z4Y5M0</accession>
<keyword evidence="3 10" id="KW-0808">Transferase</keyword>
<dbReference type="EMBL" id="CP030759">
    <property type="protein sequence ID" value="AXA36464.1"/>
    <property type="molecule type" value="Genomic_DNA"/>
</dbReference>
<dbReference type="Gene3D" id="2.160.10.10">
    <property type="entry name" value="Hexapeptide repeat proteins"/>
    <property type="match status" value="1"/>
</dbReference>
<proteinExistence type="inferred from homology"/>
<evidence type="ECO:0000256" key="8">
    <source>
        <dbReference type="NCBIfam" id="TIGR02091"/>
    </source>
</evidence>
<name>A0A2Z4Y5M0_SUMC1</name>
<keyword evidence="6" id="KW-0067">ATP-binding</keyword>
<dbReference type="PROSITE" id="PS00809">
    <property type="entry name" value="ADP_GLC_PYROPHOSPH_2"/>
    <property type="match status" value="1"/>
</dbReference>
<dbReference type="CDD" id="cd02508">
    <property type="entry name" value="ADP_Glucose_PP"/>
    <property type="match status" value="1"/>
</dbReference>
<dbReference type="SUPFAM" id="SSF51161">
    <property type="entry name" value="Trimeric LpxA-like enzymes"/>
    <property type="match status" value="1"/>
</dbReference>
<dbReference type="AlphaFoldDB" id="A0A2Z4Y5M0"/>
<dbReference type="Proteomes" id="UP000262583">
    <property type="component" value="Chromosome"/>
</dbReference>
<organism evidence="10 11">
    <name type="scientific">Sumerlaea chitinivorans</name>
    <dbReference type="NCBI Taxonomy" id="2250252"/>
    <lineage>
        <taxon>Bacteria</taxon>
        <taxon>Candidatus Sumerlaeota</taxon>
        <taxon>Candidatus Sumerlaeia</taxon>
        <taxon>Candidatus Sumerlaeales</taxon>
        <taxon>Candidatus Sumerlaeaceae</taxon>
        <taxon>Candidatus Sumerlaea</taxon>
    </lineage>
</organism>
<dbReference type="PANTHER" id="PTHR43523:SF12">
    <property type="entry name" value="GLUCOSE-1-PHOSPHATE ADENYLYLTRANSFERASE LARGE SUBUNIT 1, CHLOROPLASTIC-RELATED"/>
    <property type="match status" value="1"/>
</dbReference>
<evidence type="ECO:0000256" key="3">
    <source>
        <dbReference type="ARBA" id="ARBA00022679"/>
    </source>
</evidence>
<dbReference type="KEGG" id="schv:BRCON_1687"/>
<dbReference type="InterPro" id="IPR011831">
    <property type="entry name" value="ADP-Glc_PPase"/>
</dbReference>
<keyword evidence="7" id="KW-0119">Carbohydrate metabolism</keyword>
<evidence type="ECO:0000256" key="6">
    <source>
        <dbReference type="ARBA" id="ARBA00022840"/>
    </source>
</evidence>
<dbReference type="NCBIfam" id="NF002772">
    <property type="entry name" value="PRK02862.1"/>
    <property type="match status" value="1"/>
</dbReference>
<evidence type="ECO:0000256" key="7">
    <source>
        <dbReference type="ARBA" id="ARBA00023277"/>
    </source>
</evidence>
<dbReference type="InterPro" id="IPR005836">
    <property type="entry name" value="ADP_Glu_pyroP_CS"/>
</dbReference>
<evidence type="ECO:0000313" key="10">
    <source>
        <dbReference type="EMBL" id="AXA36464.1"/>
    </source>
</evidence>
<evidence type="ECO:0000259" key="9">
    <source>
        <dbReference type="Pfam" id="PF00483"/>
    </source>
</evidence>
<dbReference type="CDD" id="cd04651">
    <property type="entry name" value="LbH_G1P_AT_C"/>
    <property type="match status" value="1"/>
</dbReference>
<evidence type="ECO:0000256" key="1">
    <source>
        <dbReference type="ARBA" id="ARBA00010443"/>
    </source>
</evidence>
<dbReference type="EC" id="2.7.7.27" evidence="8"/>
<dbReference type="GO" id="GO:0005524">
    <property type="term" value="F:ATP binding"/>
    <property type="evidence" value="ECO:0007669"/>
    <property type="project" value="UniProtKB-KW"/>
</dbReference>
<dbReference type="InterPro" id="IPR029044">
    <property type="entry name" value="Nucleotide-diphossugar_trans"/>
</dbReference>